<name>A0A4R0X9A0_9BURK</name>
<organism evidence="2 3">
    <name type="scientific">Paraburkholderia steynii</name>
    <dbReference type="NCBI Taxonomy" id="1245441"/>
    <lineage>
        <taxon>Bacteria</taxon>
        <taxon>Pseudomonadati</taxon>
        <taxon>Pseudomonadota</taxon>
        <taxon>Betaproteobacteria</taxon>
        <taxon>Burkholderiales</taxon>
        <taxon>Burkholderiaceae</taxon>
        <taxon>Paraburkholderia</taxon>
    </lineage>
</organism>
<dbReference type="Gene3D" id="1.25.40.10">
    <property type="entry name" value="Tetratricopeptide repeat domain"/>
    <property type="match status" value="1"/>
</dbReference>
<evidence type="ECO:0000313" key="3">
    <source>
        <dbReference type="Proteomes" id="UP000294200"/>
    </source>
</evidence>
<dbReference type="EMBL" id="MWML01000462">
    <property type="protein sequence ID" value="TCG03249.1"/>
    <property type="molecule type" value="Genomic_DNA"/>
</dbReference>
<protein>
    <submittedName>
        <fullName evidence="2">Uncharacterized protein</fullName>
    </submittedName>
</protein>
<comment type="caution">
    <text evidence="2">The sequence shown here is derived from an EMBL/GenBank/DDBJ whole genome shotgun (WGS) entry which is preliminary data.</text>
</comment>
<evidence type="ECO:0000313" key="2">
    <source>
        <dbReference type="EMBL" id="TCG03249.1"/>
    </source>
</evidence>
<dbReference type="AlphaFoldDB" id="A0A4R0X9A0"/>
<gene>
    <name evidence="2" type="ORF">BZM27_49885</name>
</gene>
<dbReference type="InterPro" id="IPR011990">
    <property type="entry name" value="TPR-like_helical_dom_sf"/>
</dbReference>
<sequence length="415" mass="45334">MRVRSEPKELRKCLEAALARFPDDADVLLEAVETALASGAFKKAATLAKRVLELDPINPRVRTVVGHAHLSHARKQIAGRNPVSARRELDEAAQWLRTNADHGSIKLLRGIIDERCEEGDALLREGLAETGCALVGSFHLVLEASHTRHDPKALLRRAGIERNRMPAASEVVALAHALNTARVGDKAVQTALDLLGDALRGASAAHFAESDQLVVCEALHRHNKRALVRRYAEAALQRWPARPVFVYLRASAAYGANPWRMPQRELLALDRALQVAQASGDQRTVLRLDDLLAAATGHIGLPGEDDDNYLDGLPGDDAGTVLEMMLAALGEDAFLAMVRKQLGKPLFDEMRRAFEGNRKQFIRALIGLLADIGPPPGMGDTGAYADPQPIVPLKPPPRCKRRTAPTDMQKDLFDD</sequence>
<proteinExistence type="predicted"/>
<reference evidence="2 3" key="1">
    <citation type="submission" date="2017-02" db="EMBL/GenBank/DDBJ databases">
        <title>Paraburkholderia sophoroidis sp. nov. and Paraburkholderia steynii sp. nov. rhizobial symbionts of the fynbos legume Hypocalyptus sophoroides.</title>
        <authorList>
            <person name="Steenkamp E.T."/>
            <person name="Beukes C.W."/>
            <person name="Van Zyl E."/>
            <person name="Avontuur J."/>
            <person name="Chan W.Y."/>
            <person name="Hassen A."/>
            <person name="Palmer M."/>
            <person name="Mthombeni L."/>
            <person name="Phalane F."/>
            <person name="Sereme K."/>
            <person name="Venter S.N."/>
        </authorList>
    </citation>
    <scope>NUCLEOTIDE SEQUENCE [LARGE SCALE GENOMIC DNA]</scope>
    <source>
        <strain evidence="2 3">HC1.1ba</strain>
    </source>
</reference>
<keyword evidence="3" id="KW-1185">Reference proteome</keyword>
<dbReference type="Proteomes" id="UP000294200">
    <property type="component" value="Unassembled WGS sequence"/>
</dbReference>
<evidence type="ECO:0000256" key="1">
    <source>
        <dbReference type="SAM" id="MobiDB-lite"/>
    </source>
</evidence>
<dbReference type="Pfam" id="PF14559">
    <property type="entry name" value="TPR_19"/>
    <property type="match status" value="1"/>
</dbReference>
<accession>A0A4R0X9A0</accession>
<feature type="region of interest" description="Disordered" evidence="1">
    <location>
        <begin position="379"/>
        <end position="415"/>
    </location>
</feature>
<dbReference type="SUPFAM" id="SSF48452">
    <property type="entry name" value="TPR-like"/>
    <property type="match status" value="1"/>
</dbReference>